<reference evidence="3 4" key="1">
    <citation type="submission" date="2017-09" db="EMBL/GenBank/DDBJ databases">
        <title>Depth-based differentiation of microbial function through sediment-hosted aquifers and enrichment of novel symbionts in the deep terrestrial subsurface.</title>
        <authorList>
            <person name="Probst A.J."/>
            <person name="Ladd B."/>
            <person name="Jarett J.K."/>
            <person name="Geller-Mcgrath D.E."/>
            <person name="Sieber C.M."/>
            <person name="Emerson J.B."/>
            <person name="Anantharaman K."/>
            <person name="Thomas B.C."/>
            <person name="Malmstrom R."/>
            <person name="Stieglmeier M."/>
            <person name="Klingl A."/>
            <person name="Woyke T."/>
            <person name="Ryan C.M."/>
            <person name="Banfield J.F."/>
        </authorList>
    </citation>
    <scope>NUCLEOTIDE SEQUENCE [LARGE SCALE GENOMIC DNA]</scope>
    <source>
        <strain evidence="3">CG22_combo_CG10-13_8_21_14_all_39_12</strain>
    </source>
</reference>
<sequence length="68" mass="6981">MVGIMEAVGVLSTSFGVSIGDSIIVAPIASALTIVTISLAMIFLKERVTKTQGMGIVITVIGIILTAF</sequence>
<proteinExistence type="predicted"/>
<dbReference type="EMBL" id="PCSU01000012">
    <property type="protein sequence ID" value="PIP56828.1"/>
    <property type="molecule type" value="Genomic_DNA"/>
</dbReference>
<gene>
    <name evidence="3" type="ORF">COX05_00830</name>
</gene>
<evidence type="ECO:0000313" key="4">
    <source>
        <dbReference type="Proteomes" id="UP000228495"/>
    </source>
</evidence>
<organism evidence="3 4">
    <name type="scientific">candidate division WWE3 bacterium CG22_combo_CG10-13_8_21_14_all_39_12</name>
    <dbReference type="NCBI Taxonomy" id="1975094"/>
    <lineage>
        <taxon>Bacteria</taxon>
        <taxon>Katanobacteria</taxon>
    </lineage>
</organism>
<protein>
    <recommendedName>
        <fullName evidence="2">EamA domain-containing protein</fullName>
    </recommendedName>
</protein>
<keyword evidence="1" id="KW-1133">Transmembrane helix</keyword>
<dbReference type="AlphaFoldDB" id="A0A2H0BII9"/>
<dbReference type="GO" id="GO:0016020">
    <property type="term" value="C:membrane"/>
    <property type="evidence" value="ECO:0007669"/>
    <property type="project" value="InterPro"/>
</dbReference>
<dbReference type="Pfam" id="PF00892">
    <property type="entry name" value="EamA"/>
    <property type="match status" value="1"/>
</dbReference>
<evidence type="ECO:0000256" key="1">
    <source>
        <dbReference type="SAM" id="Phobius"/>
    </source>
</evidence>
<feature type="domain" description="EamA" evidence="2">
    <location>
        <begin position="2"/>
        <end position="67"/>
    </location>
</feature>
<dbReference type="InterPro" id="IPR000620">
    <property type="entry name" value="EamA_dom"/>
</dbReference>
<dbReference type="Gene3D" id="1.10.3730.20">
    <property type="match status" value="1"/>
</dbReference>
<evidence type="ECO:0000313" key="3">
    <source>
        <dbReference type="EMBL" id="PIP56828.1"/>
    </source>
</evidence>
<feature type="transmembrane region" description="Helical" evidence="1">
    <location>
        <begin position="23"/>
        <end position="44"/>
    </location>
</feature>
<name>A0A2H0BII9_UNCKA</name>
<dbReference type="Proteomes" id="UP000228495">
    <property type="component" value="Unassembled WGS sequence"/>
</dbReference>
<dbReference type="SUPFAM" id="SSF103481">
    <property type="entry name" value="Multidrug resistance efflux transporter EmrE"/>
    <property type="match status" value="1"/>
</dbReference>
<keyword evidence="1" id="KW-0812">Transmembrane</keyword>
<dbReference type="InterPro" id="IPR037185">
    <property type="entry name" value="EmrE-like"/>
</dbReference>
<comment type="caution">
    <text evidence="3">The sequence shown here is derived from an EMBL/GenBank/DDBJ whole genome shotgun (WGS) entry which is preliminary data.</text>
</comment>
<keyword evidence="1" id="KW-0472">Membrane</keyword>
<accession>A0A2H0BII9</accession>
<evidence type="ECO:0000259" key="2">
    <source>
        <dbReference type="Pfam" id="PF00892"/>
    </source>
</evidence>